<feature type="domain" description="Protein export membrane protein SecD/SecF C-terminal" evidence="10">
    <location>
        <begin position="228"/>
        <end position="395"/>
    </location>
</feature>
<keyword evidence="5 9" id="KW-0653">Protein transport</keyword>
<dbReference type="NCBIfam" id="TIGR00916">
    <property type="entry name" value="2A0604s01"/>
    <property type="match status" value="1"/>
</dbReference>
<evidence type="ECO:0000313" key="14">
    <source>
        <dbReference type="Proteomes" id="UP000192939"/>
    </source>
</evidence>
<evidence type="ECO:0000256" key="7">
    <source>
        <dbReference type="ARBA" id="ARBA00023010"/>
    </source>
</evidence>
<evidence type="ECO:0000259" key="12">
    <source>
        <dbReference type="Pfam" id="PF22599"/>
    </source>
</evidence>
<evidence type="ECO:0000256" key="6">
    <source>
        <dbReference type="ARBA" id="ARBA00022989"/>
    </source>
</evidence>
<dbReference type="Pfam" id="PF22599">
    <property type="entry name" value="SecDF_P1_head"/>
    <property type="match status" value="1"/>
</dbReference>
<comment type="subunit">
    <text evidence="9">Forms a complex with SecF. Part of the essential Sec protein translocation apparatus which comprises SecA, SecYEG and auxiliary proteins SecDF. Other proteins may also be involved.</text>
</comment>
<keyword evidence="4 9" id="KW-0812">Transmembrane</keyword>
<dbReference type="Gene3D" id="3.30.70.3400">
    <property type="match status" value="1"/>
</dbReference>
<keyword evidence="14" id="KW-1185">Reference proteome</keyword>
<comment type="caution">
    <text evidence="9">Lacks conserved residue(s) required for the propagation of feature annotation.</text>
</comment>
<dbReference type="SUPFAM" id="SSF82866">
    <property type="entry name" value="Multidrug efflux transporter AcrB transmembrane domain"/>
    <property type="match status" value="1"/>
</dbReference>
<dbReference type="NCBIfam" id="TIGR01129">
    <property type="entry name" value="secD"/>
    <property type="match status" value="1"/>
</dbReference>
<keyword evidence="2 9" id="KW-0813">Transport</keyword>
<sequence>MKRIIAFITVVVVSFGIMAWTTPDLLKNVRLGLDLKGGFEILYEASPLEGGGQVTKESLIQTAKSLEDRANKLGTSEPEVTTEGTNRIRLKVAGVTDEETVRKTMKEPASLTFRSKDGTEKNADEYNKIEMIGTDFAENGAKLEFTQMNEPVVSIKVKNKEKFAEVTKRLLGQPLAIYMNDELVSDPIVQAVLTDGSAQISVGGDLEKAKELRDKINLGALPLKLTEKYSQSVGATLGKQSLNQTIEAGLIGSVFILLFMVGMYRVPGLIASFTLIVHTWLLILVFVWADFTLTLPGIAAIILGIGMAVDANIITNERIHEEIRAGKSIMSAVKAGDKHSLRTVLDSQITTIIVAAVMYAYGTGAVKGFALVLIVEIVLSIATNIYLARFLLNLLLKAGKLLKPKYFGVKERDIREL</sequence>
<feature type="transmembrane region" description="Helical" evidence="9">
    <location>
        <begin position="344"/>
        <end position="362"/>
    </location>
</feature>
<evidence type="ECO:0000259" key="11">
    <source>
        <dbReference type="Pfam" id="PF21760"/>
    </source>
</evidence>
<proteinExistence type="inferred from homology"/>
<feature type="transmembrane region" description="Helical" evidence="9">
    <location>
        <begin position="269"/>
        <end position="289"/>
    </location>
</feature>
<evidence type="ECO:0000256" key="3">
    <source>
        <dbReference type="ARBA" id="ARBA00022475"/>
    </source>
</evidence>
<organism evidence="13 14">
    <name type="scientific">Paenibacillus barengoltzii J12</name>
    <dbReference type="NCBI Taxonomy" id="935846"/>
    <lineage>
        <taxon>Bacteria</taxon>
        <taxon>Bacillati</taxon>
        <taxon>Bacillota</taxon>
        <taxon>Bacilli</taxon>
        <taxon>Bacillales</taxon>
        <taxon>Paenibacillaceae</taxon>
        <taxon>Paenibacillus</taxon>
    </lineage>
</organism>
<name>A0ABY1LUG2_9BACL</name>
<evidence type="ECO:0000256" key="9">
    <source>
        <dbReference type="HAMAP-Rule" id="MF_01463"/>
    </source>
</evidence>
<protein>
    <recommendedName>
        <fullName evidence="9">Protein translocase subunit SecD</fullName>
    </recommendedName>
</protein>
<feature type="transmembrane region" description="Helical" evidence="9">
    <location>
        <begin position="246"/>
        <end position="264"/>
    </location>
</feature>
<dbReference type="InterPro" id="IPR055344">
    <property type="entry name" value="SecD_SecF_C_bact"/>
</dbReference>
<dbReference type="Proteomes" id="UP000192939">
    <property type="component" value="Unassembled WGS sequence"/>
</dbReference>
<evidence type="ECO:0000256" key="8">
    <source>
        <dbReference type="ARBA" id="ARBA00023136"/>
    </source>
</evidence>
<evidence type="ECO:0000256" key="5">
    <source>
        <dbReference type="ARBA" id="ARBA00022927"/>
    </source>
</evidence>
<gene>
    <name evidence="9" type="primary">secD</name>
    <name evidence="13" type="ORF">SAMN02744124_00251</name>
</gene>
<dbReference type="InterPro" id="IPR005791">
    <property type="entry name" value="SecD"/>
</dbReference>
<feature type="transmembrane region" description="Helical" evidence="9">
    <location>
        <begin position="295"/>
        <end position="314"/>
    </location>
</feature>
<evidence type="ECO:0000256" key="4">
    <source>
        <dbReference type="ARBA" id="ARBA00022692"/>
    </source>
</evidence>
<dbReference type="Pfam" id="PF21760">
    <property type="entry name" value="SecD_1st"/>
    <property type="match status" value="1"/>
</dbReference>
<dbReference type="Gene3D" id="1.20.1640.10">
    <property type="entry name" value="Multidrug efflux transporter AcrB transmembrane domain"/>
    <property type="match status" value="1"/>
</dbReference>
<dbReference type="Gene3D" id="3.30.1360.200">
    <property type="match status" value="1"/>
</dbReference>
<evidence type="ECO:0000259" key="10">
    <source>
        <dbReference type="Pfam" id="PF02355"/>
    </source>
</evidence>
<evidence type="ECO:0000256" key="2">
    <source>
        <dbReference type="ARBA" id="ARBA00022448"/>
    </source>
</evidence>
<evidence type="ECO:0000313" key="13">
    <source>
        <dbReference type="EMBL" id="SME92643.1"/>
    </source>
</evidence>
<comment type="function">
    <text evidence="9">Part of the Sec protein translocase complex. Interacts with the SecYEG preprotein conducting channel. SecDF uses the proton motive force (PMF) to complete protein translocation after the ATP-dependent function of SecA.</text>
</comment>
<accession>A0ABY1LUG2</accession>
<dbReference type="InterPro" id="IPR048631">
    <property type="entry name" value="SecD_1st"/>
</dbReference>
<comment type="subcellular location">
    <subcellularLocation>
        <location evidence="1 9">Cell membrane</location>
        <topology evidence="1 9">Multi-pass membrane protein</topology>
    </subcellularLocation>
</comment>
<dbReference type="PANTHER" id="PTHR30081">
    <property type="entry name" value="PROTEIN-EXPORT MEMBRANE PROTEIN SEC"/>
    <property type="match status" value="1"/>
</dbReference>
<feature type="domain" description="SecDF P1 head subdomain" evidence="12">
    <location>
        <begin position="140"/>
        <end position="222"/>
    </location>
</feature>
<keyword evidence="3 9" id="KW-1003">Cell membrane</keyword>
<comment type="caution">
    <text evidence="13">The sequence shown here is derived from an EMBL/GenBank/DDBJ whole genome shotgun (WGS) entry which is preliminary data.</text>
</comment>
<reference evidence="13 14" key="1">
    <citation type="submission" date="2017-04" db="EMBL/GenBank/DDBJ databases">
        <authorList>
            <person name="Varghese N."/>
            <person name="Submissions S."/>
        </authorList>
    </citation>
    <scope>NUCLEOTIDE SEQUENCE [LARGE SCALE GENOMIC DNA]</scope>
    <source>
        <strain evidence="13 14">J12</strain>
    </source>
</reference>
<keyword evidence="7 9" id="KW-0811">Translocation</keyword>
<dbReference type="InterPro" id="IPR022813">
    <property type="entry name" value="SecD/SecF_arch_bac"/>
</dbReference>
<dbReference type="HAMAP" id="MF_01463_B">
    <property type="entry name" value="SecD_B"/>
    <property type="match status" value="1"/>
</dbReference>
<evidence type="ECO:0000256" key="1">
    <source>
        <dbReference type="ARBA" id="ARBA00004651"/>
    </source>
</evidence>
<dbReference type="EMBL" id="FXAE01000001">
    <property type="protein sequence ID" value="SME92643.1"/>
    <property type="molecule type" value="Genomic_DNA"/>
</dbReference>
<dbReference type="Pfam" id="PF02355">
    <property type="entry name" value="SecD_SecF_C"/>
    <property type="match status" value="1"/>
</dbReference>
<feature type="transmembrane region" description="Helical" evidence="9">
    <location>
        <begin position="368"/>
        <end position="396"/>
    </location>
</feature>
<keyword evidence="8 9" id="KW-0472">Membrane</keyword>
<dbReference type="InterPro" id="IPR048634">
    <property type="entry name" value="SecD_SecF_C"/>
</dbReference>
<dbReference type="RefSeq" id="WP_028539724.1">
    <property type="nucleotide sequence ID" value="NZ_FXAE01000001.1"/>
</dbReference>
<dbReference type="PANTHER" id="PTHR30081:SF1">
    <property type="entry name" value="PROTEIN TRANSLOCASE SUBUNIT SECD"/>
    <property type="match status" value="1"/>
</dbReference>
<comment type="similarity">
    <text evidence="9">Belongs to the SecD/SecF family. SecD subfamily.</text>
</comment>
<dbReference type="InterPro" id="IPR054384">
    <property type="entry name" value="SecDF_P1_head"/>
</dbReference>
<feature type="domain" description="Protein translocase subunit SecDF P1" evidence="11">
    <location>
        <begin position="61"/>
        <end position="117"/>
    </location>
</feature>
<keyword evidence="6 9" id="KW-1133">Transmembrane helix</keyword>